<dbReference type="InterPro" id="IPR008331">
    <property type="entry name" value="Ferritin_DPS_dom"/>
</dbReference>
<dbReference type="EMBL" id="JAIWYP010000008">
    <property type="protein sequence ID" value="KAH3789742.1"/>
    <property type="molecule type" value="Genomic_DNA"/>
</dbReference>
<keyword evidence="13" id="KW-1185">Reference proteome</keyword>
<evidence type="ECO:0000256" key="8">
    <source>
        <dbReference type="PIRSR" id="PIRSR601519-1"/>
    </source>
</evidence>
<comment type="function">
    <text evidence="9">Stores iron in a soluble, non-toxic, readily available form. Important for iron homeostasis. Iron is taken up in the ferrous form and deposited as ferric hydroxides after oxidation.</text>
</comment>
<dbReference type="Gene3D" id="1.20.1260.10">
    <property type="match status" value="1"/>
</dbReference>
<evidence type="ECO:0000313" key="13">
    <source>
        <dbReference type="Proteomes" id="UP000828390"/>
    </source>
</evidence>
<evidence type="ECO:0000256" key="7">
    <source>
        <dbReference type="ARBA" id="ARBA00047990"/>
    </source>
</evidence>
<evidence type="ECO:0000256" key="3">
    <source>
        <dbReference type="ARBA" id="ARBA00022723"/>
    </source>
</evidence>
<dbReference type="InterPro" id="IPR001519">
    <property type="entry name" value="Ferritin"/>
</dbReference>
<comment type="function">
    <text evidence="6">Stores iron in a soluble, non-toxic, readily available form. Important for iron homeostasis. Has ferroxidase activity. Iron is taken up in the ferrous form and deposited as ferric hydroxides after oxidation.</text>
</comment>
<feature type="binding site" evidence="8">
    <location>
        <position position="75"/>
    </location>
    <ligand>
        <name>Fe cation</name>
        <dbReference type="ChEBI" id="CHEBI:24875"/>
        <label>1</label>
    </ligand>
</feature>
<protein>
    <recommendedName>
        <fullName evidence="9">Ferritin</fullName>
        <ecNumber evidence="9">1.16.3.1</ecNumber>
    </recommendedName>
</protein>
<keyword evidence="4 9" id="KW-0560">Oxidoreductase</keyword>
<evidence type="ECO:0000256" key="4">
    <source>
        <dbReference type="ARBA" id="ARBA00023002"/>
    </source>
</evidence>
<evidence type="ECO:0000259" key="11">
    <source>
        <dbReference type="PROSITE" id="PS50905"/>
    </source>
</evidence>
<evidence type="ECO:0000256" key="6">
    <source>
        <dbReference type="ARBA" id="ARBA00025111"/>
    </source>
</evidence>
<evidence type="ECO:0000256" key="2">
    <source>
        <dbReference type="ARBA" id="ARBA00022434"/>
    </source>
</evidence>
<dbReference type="GO" id="GO:0008198">
    <property type="term" value="F:ferrous iron binding"/>
    <property type="evidence" value="ECO:0007669"/>
    <property type="project" value="TreeGrafter"/>
</dbReference>
<dbReference type="GO" id="GO:0004322">
    <property type="term" value="F:ferroxidase activity"/>
    <property type="evidence" value="ECO:0007669"/>
    <property type="project" value="UniProtKB-EC"/>
</dbReference>
<evidence type="ECO:0000256" key="1">
    <source>
        <dbReference type="ARBA" id="ARBA00007513"/>
    </source>
</evidence>
<dbReference type="SUPFAM" id="SSF47240">
    <property type="entry name" value="Ferritin-like"/>
    <property type="match status" value="1"/>
</dbReference>
<accession>A0A9D4IZ26</accession>
<keyword evidence="3 8" id="KW-0479">Metal-binding</keyword>
<gene>
    <name evidence="12" type="ORF">DPMN_167929</name>
</gene>
<feature type="non-terminal residue" evidence="12">
    <location>
        <position position="298"/>
    </location>
</feature>
<dbReference type="InterPro" id="IPR012347">
    <property type="entry name" value="Ferritin-like"/>
</dbReference>
<reference evidence="12" key="1">
    <citation type="journal article" date="2019" name="bioRxiv">
        <title>The Genome of the Zebra Mussel, Dreissena polymorpha: A Resource for Invasive Species Research.</title>
        <authorList>
            <person name="McCartney M.A."/>
            <person name="Auch B."/>
            <person name="Kono T."/>
            <person name="Mallez S."/>
            <person name="Zhang Y."/>
            <person name="Obille A."/>
            <person name="Becker A."/>
            <person name="Abrahante J.E."/>
            <person name="Garbe J."/>
            <person name="Badalamenti J.P."/>
            <person name="Herman A."/>
            <person name="Mangelson H."/>
            <person name="Liachko I."/>
            <person name="Sullivan S."/>
            <person name="Sone E.D."/>
            <person name="Koren S."/>
            <person name="Silverstein K.A.T."/>
            <person name="Beckman K.B."/>
            <person name="Gohl D.M."/>
        </authorList>
    </citation>
    <scope>NUCLEOTIDE SEQUENCE</scope>
    <source>
        <strain evidence="12">Duluth1</strain>
        <tissue evidence="12">Whole animal</tissue>
    </source>
</reference>
<feature type="domain" description="Ferritin-like diiron" evidence="11">
    <location>
        <begin position="20"/>
        <end position="154"/>
    </location>
</feature>
<evidence type="ECO:0000256" key="5">
    <source>
        <dbReference type="ARBA" id="ARBA00023004"/>
    </source>
</evidence>
<dbReference type="InterPro" id="IPR009078">
    <property type="entry name" value="Ferritin-like_SF"/>
</dbReference>
<comment type="similarity">
    <text evidence="1 9">Belongs to the ferritin family.</text>
</comment>
<comment type="catalytic activity">
    <reaction evidence="7 9">
        <text>4 Fe(2+) + O2 + 4 H(+) = 4 Fe(3+) + 2 H2O</text>
        <dbReference type="Rhea" id="RHEA:11148"/>
        <dbReference type="ChEBI" id="CHEBI:15377"/>
        <dbReference type="ChEBI" id="CHEBI:15378"/>
        <dbReference type="ChEBI" id="CHEBI:15379"/>
        <dbReference type="ChEBI" id="CHEBI:29033"/>
        <dbReference type="ChEBI" id="CHEBI:29034"/>
        <dbReference type="EC" id="1.16.3.1"/>
    </reaction>
</comment>
<feature type="binding site" evidence="8">
    <location>
        <position position="72"/>
    </location>
    <ligand>
        <name>Fe cation</name>
        <dbReference type="ChEBI" id="CHEBI:24875"/>
        <label>1</label>
    </ligand>
</feature>
<sequence length="298" mass="33302">MLKALAILTLLGAALAAEEQLLSEKILSQLNQQISYELRASYFYQAYSHYFGRSDVALPGFAKWFEEASKEERSHATSLMEYINKRGGDVTLNTLQEHCTQENLELVWARGYVPLNPMELGGTGVYHLQYSAGGRDVGYITFNTLQMGGTWGISPSIICRWVRRGWDVGYITFNTLQVVETWGISSSILCRCVGRVVYHLQYSAGGRDVGFITVNTLQVGGTWGISPSIFCMWVGREVYHLQYSAGGWDVGYITVNTLQVVELLCRGWDAGFTLNTVEMGVNARDFNLNTLQAVWAGR</sequence>
<dbReference type="GO" id="GO:0008199">
    <property type="term" value="F:ferric iron binding"/>
    <property type="evidence" value="ECO:0007669"/>
    <property type="project" value="InterPro"/>
</dbReference>
<dbReference type="GO" id="GO:0006826">
    <property type="term" value="P:iron ion transport"/>
    <property type="evidence" value="ECO:0007669"/>
    <property type="project" value="InterPro"/>
</dbReference>
<evidence type="ECO:0000256" key="9">
    <source>
        <dbReference type="RuleBase" id="RU361145"/>
    </source>
</evidence>
<dbReference type="GO" id="GO:0006879">
    <property type="term" value="P:intracellular iron ion homeostasis"/>
    <property type="evidence" value="ECO:0007669"/>
    <property type="project" value="UniProtKB-KW"/>
</dbReference>
<evidence type="ECO:0000313" key="12">
    <source>
        <dbReference type="EMBL" id="KAH3789742.1"/>
    </source>
</evidence>
<evidence type="ECO:0000256" key="10">
    <source>
        <dbReference type="SAM" id="SignalP"/>
    </source>
</evidence>
<feature type="signal peptide" evidence="10">
    <location>
        <begin position="1"/>
        <end position="16"/>
    </location>
</feature>
<dbReference type="Proteomes" id="UP000828390">
    <property type="component" value="Unassembled WGS sequence"/>
</dbReference>
<dbReference type="PANTHER" id="PTHR11431:SF75">
    <property type="entry name" value="FERRITIN"/>
    <property type="match status" value="1"/>
</dbReference>
<dbReference type="PANTHER" id="PTHR11431">
    <property type="entry name" value="FERRITIN"/>
    <property type="match status" value="1"/>
</dbReference>
<keyword evidence="10" id="KW-0732">Signal</keyword>
<dbReference type="Pfam" id="PF00210">
    <property type="entry name" value="Ferritin"/>
    <property type="match status" value="1"/>
</dbReference>
<feature type="chain" id="PRO_5038410912" description="Ferritin" evidence="10">
    <location>
        <begin position="17"/>
        <end position="298"/>
    </location>
</feature>
<dbReference type="EC" id="1.16.3.1" evidence="9"/>
<organism evidence="12 13">
    <name type="scientific">Dreissena polymorpha</name>
    <name type="common">Zebra mussel</name>
    <name type="synonym">Mytilus polymorpha</name>
    <dbReference type="NCBI Taxonomy" id="45954"/>
    <lineage>
        <taxon>Eukaryota</taxon>
        <taxon>Metazoa</taxon>
        <taxon>Spiralia</taxon>
        <taxon>Lophotrochozoa</taxon>
        <taxon>Mollusca</taxon>
        <taxon>Bivalvia</taxon>
        <taxon>Autobranchia</taxon>
        <taxon>Heteroconchia</taxon>
        <taxon>Euheterodonta</taxon>
        <taxon>Imparidentia</taxon>
        <taxon>Neoheterodontei</taxon>
        <taxon>Myida</taxon>
        <taxon>Dreissenoidea</taxon>
        <taxon>Dreissenidae</taxon>
        <taxon>Dreissena</taxon>
    </lineage>
</organism>
<name>A0A9D4IZ26_DREPO</name>
<comment type="caution">
    <text evidence="12">The sequence shown here is derived from an EMBL/GenBank/DDBJ whole genome shotgun (WGS) entry which is preliminary data.</text>
</comment>
<dbReference type="GO" id="GO:0005737">
    <property type="term" value="C:cytoplasm"/>
    <property type="evidence" value="ECO:0007669"/>
    <property type="project" value="TreeGrafter"/>
</dbReference>
<keyword evidence="2 9" id="KW-0409">Iron storage</keyword>
<dbReference type="InterPro" id="IPR009040">
    <property type="entry name" value="Ferritin-like_diiron"/>
</dbReference>
<reference evidence="12" key="2">
    <citation type="submission" date="2020-11" db="EMBL/GenBank/DDBJ databases">
        <authorList>
            <person name="McCartney M.A."/>
            <person name="Auch B."/>
            <person name="Kono T."/>
            <person name="Mallez S."/>
            <person name="Becker A."/>
            <person name="Gohl D.M."/>
            <person name="Silverstein K.A.T."/>
            <person name="Koren S."/>
            <person name="Bechman K.B."/>
            <person name="Herman A."/>
            <person name="Abrahante J.E."/>
            <person name="Garbe J."/>
        </authorList>
    </citation>
    <scope>NUCLEOTIDE SEQUENCE</scope>
    <source>
        <strain evidence="12">Duluth1</strain>
        <tissue evidence="12">Whole animal</tissue>
    </source>
</reference>
<dbReference type="PROSITE" id="PS50905">
    <property type="entry name" value="FERRITIN_LIKE"/>
    <property type="match status" value="1"/>
</dbReference>
<keyword evidence="5 8" id="KW-0408">Iron</keyword>
<feature type="binding site" evidence="8">
    <location>
        <position position="37"/>
    </location>
    <ligand>
        <name>Fe cation</name>
        <dbReference type="ChEBI" id="CHEBI:24875"/>
        <label>1</label>
    </ligand>
</feature>
<proteinExistence type="inferred from homology"/>
<dbReference type="AlphaFoldDB" id="A0A9D4IZ26"/>